<dbReference type="Gene3D" id="3.40.50.1010">
    <property type="entry name" value="5'-nuclease"/>
    <property type="match status" value="1"/>
</dbReference>
<evidence type="ECO:0000313" key="7">
    <source>
        <dbReference type="Proteomes" id="UP000183015"/>
    </source>
</evidence>
<keyword evidence="3" id="KW-0378">Hydrolase</keyword>
<evidence type="ECO:0000256" key="1">
    <source>
        <dbReference type="ARBA" id="ARBA00022722"/>
    </source>
</evidence>
<dbReference type="Pfam" id="PF01850">
    <property type="entry name" value="PIN"/>
    <property type="match status" value="1"/>
</dbReference>
<protein>
    <submittedName>
        <fullName evidence="6">PIN domain nuclease, a component of toxin-antitoxin system (PIN domain)</fullName>
    </submittedName>
</protein>
<name>A0A1H7WK70_STRJI</name>
<dbReference type="InterPro" id="IPR029060">
    <property type="entry name" value="PIN-like_dom_sf"/>
</dbReference>
<keyword evidence="4" id="KW-0460">Magnesium</keyword>
<sequence length="140" mass="15155">MTTSSLRAVLDASAVLALLLHEYGAHTVERLLPVSAIGTDNLTEVLIRCHAHGYQRPDLVADLQGLGLQVVSATAVQAARAAELVHLSRLEKDQHAGRSLSRADGQALALAEDLDLPIVTGDRLWAELQHLVKVQIELFR</sequence>
<dbReference type="EMBL" id="FOAZ01000020">
    <property type="protein sequence ID" value="SEM21525.1"/>
    <property type="molecule type" value="Genomic_DNA"/>
</dbReference>
<proteinExistence type="predicted"/>
<dbReference type="RefSeq" id="WP_052438621.1">
    <property type="nucleotide sequence ID" value="NZ_BBPN01000011.1"/>
</dbReference>
<gene>
    <name evidence="6" type="ORF">SAMN05414137_120199</name>
</gene>
<dbReference type="OrthoDB" id="4188679at2"/>
<dbReference type="GO" id="GO:0046872">
    <property type="term" value="F:metal ion binding"/>
    <property type="evidence" value="ECO:0007669"/>
    <property type="project" value="UniProtKB-KW"/>
</dbReference>
<dbReference type="InterPro" id="IPR002716">
    <property type="entry name" value="PIN_dom"/>
</dbReference>
<evidence type="ECO:0000256" key="2">
    <source>
        <dbReference type="ARBA" id="ARBA00022723"/>
    </source>
</evidence>
<feature type="domain" description="PIN" evidence="5">
    <location>
        <begin position="9"/>
        <end position="128"/>
    </location>
</feature>
<dbReference type="eggNOG" id="COG4374">
    <property type="taxonomic scope" value="Bacteria"/>
</dbReference>
<evidence type="ECO:0000313" key="6">
    <source>
        <dbReference type="EMBL" id="SEM21525.1"/>
    </source>
</evidence>
<keyword evidence="1" id="KW-0540">Nuclease</keyword>
<keyword evidence="2" id="KW-0479">Metal-binding</keyword>
<dbReference type="GO" id="GO:0016787">
    <property type="term" value="F:hydrolase activity"/>
    <property type="evidence" value="ECO:0007669"/>
    <property type="project" value="UniProtKB-KW"/>
</dbReference>
<dbReference type="STRING" id="235985.SAMN05414137_120199"/>
<evidence type="ECO:0000259" key="5">
    <source>
        <dbReference type="Pfam" id="PF01850"/>
    </source>
</evidence>
<dbReference type="AlphaFoldDB" id="A0A1H7WK70"/>
<reference evidence="7" key="1">
    <citation type="submission" date="2016-10" db="EMBL/GenBank/DDBJ databases">
        <authorList>
            <person name="Varghese N."/>
        </authorList>
    </citation>
    <scope>NUCLEOTIDE SEQUENCE [LARGE SCALE GENOMIC DNA]</scope>
    <source>
        <strain evidence="7">DSM 45096 / BCRC 16803 / CGMCC 4.1857 / CIP 109030 / JCM 12277 / KCTC 19219 / NBRC 100920 / 33214</strain>
    </source>
</reference>
<dbReference type="GO" id="GO:0004518">
    <property type="term" value="F:nuclease activity"/>
    <property type="evidence" value="ECO:0007669"/>
    <property type="project" value="UniProtKB-KW"/>
</dbReference>
<accession>A0A1H7WK70</accession>
<organism evidence="6 7">
    <name type="scientific">Streptacidiphilus jiangxiensis</name>
    <dbReference type="NCBI Taxonomy" id="235985"/>
    <lineage>
        <taxon>Bacteria</taxon>
        <taxon>Bacillati</taxon>
        <taxon>Actinomycetota</taxon>
        <taxon>Actinomycetes</taxon>
        <taxon>Kitasatosporales</taxon>
        <taxon>Streptomycetaceae</taxon>
        <taxon>Streptacidiphilus</taxon>
    </lineage>
</organism>
<evidence type="ECO:0000256" key="3">
    <source>
        <dbReference type="ARBA" id="ARBA00022801"/>
    </source>
</evidence>
<dbReference type="Proteomes" id="UP000183015">
    <property type="component" value="Unassembled WGS sequence"/>
</dbReference>
<dbReference type="SUPFAM" id="SSF88723">
    <property type="entry name" value="PIN domain-like"/>
    <property type="match status" value="1"/>
</dbReference>
<evidence type="ECO:0000256" key="4">
    <source>
        <dbReference type="ARBA" id="ARBA00022842"/>
    </source>
</evidence>
<keyword evidence="7" id="KW-1185">Reference proteome</keyword>